<keyword evidence="3" id="KW-1185">Reference proteome</keyword>
<comment type="caution">
    <text evidence="2">The sequence shown here is derived from an EMBL/GenBank/DDBJ whole genome shotgun (WGS) entry which is preliminary data.</text>
</comment>
<dbReference type="NCBIfam" id="TIGR04378">
    <property type="entry name" value="myo_inos_iolB"/>
    <property type="match status" value="1"/>
</dbReference>
<dbReference type="GO" id="GO:0102482">
    <property type="term" value="F:5-deoxy-D-glucuronate isomerase activity"/>
    <property type="evidence" value="ECO:0007669"/>
    <property type="project" value="UniProtKB-EC"/>
</dbReference>
<name>A0ABV6QIP9_9ACTN</name>
<dbReference type="InterPro" id="IPR024203">
    <property type="entry name" value="Deoxy-glucuronate_isom_IolB"/>
</dbReference>
<dbReference type="InterPro" id="IPR021120">
    <property type="entry name" value="KduI/IolB_isomerase"/>
</dbReference>
<dbReference type="SUPFAM" id="SSF51182">
    <property type="entry name" value="RmlC-like cupins"/>
    <property type="match status" value="1"/>
</dbReference>
<evidence type="ECO:0000313" key="2">
    <source>
        <dbReference type="EMBL" id="MFC0624400.1"/>
    </source>
</evidence>
<protein>
    <submittedName>
        <fullName evidence="2">5-deoxy-glucuronate isomerase</fullName>
        <ecNumber evidence="2">5.3.1.30</ecNumber>
    </submittedName>
</protein>
<dbReference type="PIRSF" id="PIRSF036628">
    <property type="entry name" value="IolB"/>
    <property type="match status" value="1"/>
</dbReference>
<dbReference type="Proteomes" id="UP001589890">
    <property type="component" value="Unassembled WGS sequence"/>
</dbReference>
<dbReference type="EC" id="5.3.1.30" evidence="2"/>
<dbReference type="PANTHER" id="PTHR39193">
    <property type="entry name" value="5-DEOXY-GLUCURONATE ISOMERASE"/>
    <property type="match status" value="1"/>
</dbReference>
<proteinExistence type="predicted"/>
<dbReference type="InterPro" id="IPR011051">
    <property type="entry name" value="RmlC_Cupin_sf"/>
</dbReference>
<reference evidence="2 3" key="1">
    <citation type="submission" date="2024-09" db="EMBL/GenBank/DDBJ databases">
        <authorList>
            <person name="Sun Q."/>
            <person name="Mori K."/>
        </authorList>
    </citation>
    <scope>NUCLEOTIDE SEQUENCE [LARGE SCALE GENOMIC DNA]</scope>
    <source>
        <strain evidence="2 3">CGMCC 1.15906</strain>
    </source>
</reference>
<keyword evidence="1 2" id="KW-0413">Isomerase</keyword>
<sequence length="292" mass="31585">MTEWFRPAGTTARDGFDLAVVPGEPGWSHTGLYVVTLAPGESRTIETGGSEYIVLPLQGSAEVTSAGETVKLDGRDNPFAGPTDLAYVPIGSSFTVESAGGARIALPHAKAATAYPFRRIGKEQVPTELRGAGVASRQVNNFGTPAVLEADSIIACEVITPGGNWSSYPPHKHDEHKPGEESELEEIYYFELQSEQGAAGNNEPIAYQRVYGTDERPIDVLAEVRNGDLVLVPHGWHGPAMAPPGYDLYYLNVMAGPGAERQWLISDDPRHGWVRDSWTSQQMDPRLPFGGQ</sequence>
<dbReference type="Pfam" id="PF04962">
    <property type="entry name" value="KduI"/>
    <property type="match status" value="1"/>
</dbReference>
<dbReference type="Gene3D" id="2.60.120.10">
    <property type="entry name" value="Jelly Rolls"/>
    <property type="match status" value="2"/>
</dbReference>
<dbReference type="PANTHER" id="PTHR39193:SF1">
    <property type="entry name" value="5-DEOXY-GLUCURONATE ISOMERASE"/>
    <property type="match status" value="1"/>
</dbReference>
<evidence type="ECO:0000256" key="1">
    <source>
        <dbReference type="ARBA" id="ARBA00023235"/>
    </source>
</evidence>
<dbReference type="RefSeq" id="WP_380045734.1">
    <property type="nucleotide sequence ID" value="NZ_JBHLTC010000011.1"/>
</dbReference>
<evidence type="ECO:0000313" key="3">
    <source>
        <dbReference type="Proteomes" id="UP001589890"/>
    </source>
</evidence>
<dbReference type="InterPro" id="IPR014710">
    <property type="entry name" value="RmlC-like_jellyroll"/>
</dbReference>
<dbReference type="EMBL" id="JBHLTC010000011">
    <property type="protein sequence ID" value="MFC0624400.1"/>
    <property type="molecule type" value="Genomic_DNA"/>
</dbReference>
<gene>
    <name evidence="2" type="primary">iolB</name>
    <name evidence="2" type="ORF">ACFFGN_10040</name>
</gene>
<organism evidence="2 3">
    <name type="scientific">Kribbella deserti</name>
    <dbReference type="NCBI Taxonomy" id="1926257"/>
    <lineage>
        <taxon>Bacteria</taxon>
        <taxon>Bacillati</taxon>
        <taxon>Actinomycetota</taxon>
        <taxon>Actinomycetes</taxon>
        <taxon>Propionibacteriales</taxon>
        <taxon>Kribbellaceae</taxon>
        <taxon>Kribbella</taxon>
    </lineage>
</organism>
<accession>A0ABV6QIP9</accession>